<evidence type="ECO:0000256" key="5">
    <source>
        <dbReference type="ARBA" id="ARBA00022519"/>
    </source>
</evidence>
<protein>
    <recommendedName>
        <fullName evidence="9">Type II secretion system protein I</fullName>
        <shortName evidence="9">T2SS minor pseudopilin I</shortName>
    </recommendedName>
</protein>
<feature type="domain" description="Type II secretion system protein GspI C-terminal" evidence="10">
    <location>
        <begin position="60"/>
        <end position="135"/>
    </location>
</feature>
<keyword evidence="7 9" id="KW-1133">Transmembrane helix</keyword>
<dbReference type="Pfam" id="PF07963">
    <property type="entry name" value="N_methyl"/>
    <property type="match status" value="1"/>
</dbReference>
<evidence type="ECO:0000256" key="9">
    <source>
        <dbReference type="RuleBase" id="RU368030"/>
    </source>
</evidence>
<proteinExistence type="inferred from homology"/>
<organism evidence="11 12">
    <name type="scientific">Aliikangiella maris</name>
    <dbReference type="NCBI Taxonomy" id="3162458"/>
    <lineage>
        <taxon>Bacteria</taxon>
        <taxon>Pseudomonadati</taxon>
        <taxon>Pseudomonadota</taxon>
        <taxon>Gammaproteobacteria</taxon>
        <taxon>Oceanospirillales</taxon>
        <taxon>Pleioneaceae</taxon>
        <taxon>Aliikangiella</taxon>
    </lineage>
</organism>
<comment type="similarity">
    <text evidence="2 9">Belongs to the GSP I family.</text>
</comment>
<accession>A0ABV2BXQ8</accession>
<dbReference type="Gene3D" id="3.30.1300.30">
    <property type="entry name" value="GSPII I/J protein-like"/>
    <property type="match status" value="1"/>
</dbReference>
<gene>
    <name evidence="11" type="primary">gspI</name>
    <name evidence="11" type="ORF">ABVT43_16420</name>
</gene>
<dbReference type="InterPro" id="IPR010052">
    <property type="entry name" value="T2SS_protein-GspI"/>
</dbReference>
<sequence>MMNRLQKAAVKPRAQRLRFSGKGFTLLEVLIAMVIFGTTVAFLVRNLTEQQRAHTDIGVRTIAHWVALNKMAEVRMAEQWPDIGVTRGDMEMRDHKWYWLQTVSNTSEKQLRQVEIEVRMEQDDENPSTRFIGFIANKVQNENSRL</sequence>
<evidence type="ECO:0000256" key="6">
    <source>
        <dbReference type="ARBA" id="ARBA00022692"/>
    </source>
</evidence>
<comment type="PTM">
    <text evidence="9">Cleaved by prepilin peptidase.</text>
</comment>
<evidence type="ECO:0000256" key="8">
    <source>
        <dbReference type="ARBA" id="ARBA00023136"/>
    </source>
</evidence>
<dbReference type="PANTHER" id="PTHR38779">
    <property type="entry name" value="TYPE II SECRETION SYSTEM PROTEIN I-RELATED"/>
    <property type="match status" value="1"/>
</dbReference>
<keyword evidence="3" id="KW-1003">Cell membrane</keyword>
<evidence type="ECO:0000256" key="3">
    <source>
        <dbReference type="ARBA" id="ARBA00022475"/>
    </source>
</evidence>
<dbReference type="InterPro" id="IPR012902">
    <property type="entry name" value="N_methyl_site"/>
</dbReference>
<keyword evidence="5 9" id="KW-0997">Cell inner membrane</keyword>
<dbReference type="RefSeq" id="WP_353897311.1">
    <property type="nucleotide sequence ID" value="NZ_JBEVCJ010000026.1"/>
</dbReference>
<dbReference type="PROSITE" id="PS00409">
    <property type="entry name" value="PROKAR_NTER_METHYL"/>
    <property type="match status" value="1"/>
</dbReference>
<dbReference type="Pfam" id="PF02501">
    <property type="entry name" value="T2SSI"/>
    <property type="match status" value="1"/>
</dbReference>
<evidence type="ECO:0000313" key="11">
    <source>
        <dbReference type="EMBL" id="MET1256728.1"/>
    </source>
</evidence>
<name>A0ABV2BXQ8_9GAMM</name>
<evidence type="ECO:0000256" key="2">
    <source>
        <dbReference type="ARBA" id="ARBA00008358"/>
    </source>
</evidence>
<keyword evidence="4 9" id="KW-0488">Methylation</keyword>
<reference evidence="11 12" key="1">
    <citation type="submission" date="2024-06" db="EMBL/GenBank/DDBJ databases">
        <authorList>
            <person name="Li F."/>
        </authorList>
    </citation>
    <scope>NUCLEOTIDE SEQUENCE [LARGE SCALE GENOMIC DNA]</scope>
    <source>
        <strain evidence="11 12">GXAS 311</strain>
    </source>
</reference>
<evidence type="ECO:0000256" key="4">
    <source>
        <dbReference type="ARBA" id="ARBA00022481"/>
    </source>
</evidence>
<dbReference type="InterPro" id="IPR045584">
    <property type="entry name" value="Pilin-like"/>
</dbReference>
<keyword evidence="12" id="KW-1185">Reference proteome</keyword>
<evidence type="ECO:0000256" key="1">
    <source>
        <dbReference type="ARBA" id="ARBA00004377"/>
    </source>
</evidence>
<comment type="caution">
    <text evidence="11">The sequence shown here is derived from an EMBL/GenBank/DDBJ whole genome shotgun (WGS) entry which is preliminary data.</text>
</comment>
<evidence type="ECO:0000256" key="7">
    <source>
        <dbReference type="ARBA" id="ARBA00022989"/>
    </source>
</evidence>
<feature type="transmembrane region" description="Helical" evidence="9">
    <location>
        <begin position="21"/>
        <end position="44"/>
    </location>
</feature>
<comment type="subunit">
    <text evidence="9">Type II secretion is composed of four main components: the outer membrane complex, the inner membrane complex, the cytoplasmic secretion ATPase and the periplasm-spanning pseudopilus.</text>
</comment>
<dbReference type="EMBL" id="JBEVCJ010000026">
    <property type="protein sequence ID" value="MET1256728.1"/>
    <property type="molecule type" value="Genomic_DNA"/>
</dbReference>
<keyword evidence="8 9" id="KW-0472">Membrane</keyword>
<comment type="subcellular location">
    <subcellularLocation>
        <location evidence="1 9">Cell inner membrane</location>
        <topology evidence="1 9">Single-pass membrane protein</topology>
    </subcellularLocation>
</comment>
<dbReference type="NCBIfam" id="TIGR01707">
    <property type="entry name" value="gspI"/>
    <property type="match status" value="1"/>
</dbReference>
<keyword evidence="6 9" id="KW-0812">Transmembrane</keyword>
<dbReference type="SUPFAM" id="SSF54523">
    <property type="entry name" value="Pili subunits"/>
    <property type="match status" value="1"/>
</dbReference>
<dbReference type="NCBIfam" id="TIGR02532">
    <property type="entry name" value="IV_pilin_GFxxxE"/>
    <property type="match status" value="1"/>
</dbReference>
<evidence type="ECO:0000313" key="12">
    <source>
        <dbReference type="Proteomes" id="UP001548189"/>
    </source>
</evidence>
<dbReference type="PANTHER" id="PTHR38779:SF2">
    <property type="entry name" value="TYPE II SECRETION SYSTEM PROTEIN I-RELATED"/>
    <property type="match status" value="1"/>
</dbReference>
<dbReference type="Proteomes" id="UP001548189">
    <property type="component" value="Unassembled WGS sequence"/>
</dbReference>
<evidence type="ECO:0000259" key="10">
    <source>
        <dbReference type="Pfam" id="PF02501"/>
    </source>
</evidence>
<comment type="function">
    <text evidence="9">Component of the type II secretion system required for the energy-dependent secretion of extracellular factors such as proteases and toxins from the periplasm.</text>
</comment>
<dbReference type="InterPro" id="IPR003413">
    <property type="entry name" value="T2SS_GspI_C"/>
</dbReference>